<dbReference type="GeneID" id="28817632"/>
<dbReference type="InParanoid" id="A0A194XH84"/>
<feature type="region of interest" description="Disordered" evidence="1">
    <location>
        <begin position="61"/>
        <end position="85"/>
    </location>
</feature>
<dbReference type="Proteomes" id="UP000070700">
    <property type="component" value="Unassembled WGS sequence"/>
</dbReference>
<organism evidence="2 3">
    <name type="scientific">Mollisia scopiformis</name>
    <name type="common">Conifer needle endophyte fungus</name>
    <name type="synonym">Phialocephala scopiformis</name>
    <dbReference type="NCBI Taxonomy" id="149040"/>
    <lineage>
        <taxon>Eukaryota</taxon>
        <taxon>Fungi</taxon>
        <taxon>Dikarya</taxon>
        <taxon>Ascomycota</taxon>
        <taxon>Pezizomycotina</taxon>
        <taxon>Leotiomycetes</taxon>
        <taxon>Helotiales</taxon>
        <taxon>Mollisiaceae</taxon>
        <taxon>Mollisia</taxon>
    </lineage>
</organism>
<accession>A0A194XH84</accession>
<evidence type="ECO:0000256" key="1">
    <source>
        <dbReference type="SAM" id="MobiDB-lite"/>
    </source>
</evidence>
<feature type="compositionally biased region" description="Polar residues" evidence="1">
    <location>
        <begin position="34"/>
        <end position="43"/>
    </location>
</feature>
<protein>
    <submittedName>
        <fullName evidence="2">Uncharacterized protein</fullName>
    </submittedName>
</protein>
<sequence>MASSVKSNCSFLLSFHTTTHSTHIPTNKIPHSLHSPSKQTTNRPPIICSIVLSTLPKNTIVPRKSKTAEKDRCPQIKKQNQQKGM</sequence>
<dbReference type="EMBL" id="KQ947411">
    <property type="protein sequence ID" value="KUJ19501.1"/>
    <property type="molecule type" value="Genomic_DNA"/>
</dbReference>
<name>A0A194XH84_MOLSC</name>
<evidence type="ECO:0000313" key="2">
    <source>
        <dbReference type="EMBL" id="KUJ19501.1"/>
    </source>
</evidence>
<keyword evidence="3" id="KW-1185">Reference proteome</keyword>
<gene>
    <name evidence="2" type="ORF">LY89DRAFT_492309</name>
</gene>
<dbReference type="KEGG" id="psco:LY89DRAFT_492309"/>
<proteinExistence type="predicted"/>
<evidence type="ECO:0000313" key="3">
    <source>
        <dbReference type="Proteomes" id="UP000070700"/>
    </source>
</evidence>
<feature type="region of interest" description="Disordered" evidence="1">
    <location>
        <begin position="20"/>
        <end position="43"/>
    </location>
</feature>
<dbReference type="AlphaFoldDB" id="A0A194XH84"/>
<reference evidence="2 3" key="1">
    <citation type="submission" date="2015-10" db="EMBL/GenBank/DDBJ databases">
        <title>Full genome of DAOMC 229536 Phialocephala scopiformis, a fungal endophyte of spruce producing the potent anti-insectan compound rugulosin.</title>
        <authorList>
            <consortium name="DOE Joint Genome Institute"/>
            <person name="Walker A.K."/>
            <person name="Frasz S.L."/>
            <person name="Seifert K.A."/>
            <person name="Miller J.D."/>
            <person name="Mondo S.J."/>
            <person name="Labutti K."/>
            <person name="Lipzen A."/>
            <person name="Dockter R."/>
            <person name="Kennedy M."/>
            <person name="Grigoriev I.V."/>
            <person name="Spatafora J.W."/>
        </authorList>
    </citation>
    <scope>NUCLEOTIDE SEQUENCE [LARGE SCALE GENOMIC DNA]</scope>
    <source>
        <strain evidence="2 3">CBS 120377</strain>
    </source>
</reference>
<dbReference type="RefSeq" id="XP_018073856.1">
    <property type="nucleotide sequence ID" value="XM_018207906.1"/>
</dbReference>